<dbReference type="InterPro" id="IPR054594">
    <property type="entry name" value="Lon_lid"/>
</dbReference>
<keyword evidence="2" id="KW-0547">Nucleotide-binding</keyword>
<dbReference type="InterPro" id="IPR027065">
    <property type="entry name" value="Lon_Prtase"/>
</dbReference>
<dbReference type="InterPro" id="IPR008269">
    <property type="entry name" value="Lon_proteolytic"/>
</dbReference>
<dbReference type="PRINTS" id="PR00830">
    <property type="entry name" value="ENDOLAPTASE"/>
</dbReference>
<evidence type="ECO:0000256" key="4">
    <source>
        <dbReference type="ARBA" id="ARBA00022825"/>
    </source>
</evidence>
<comment type="caution">
    <text evidence="8">The sequence shown here is derived from an EMBL/GenBank/DDBJ whole genome shotgun (WGS) entry which is preliminary data.</text>
</comment>
<evidence type="ECO:0000256" key="5">
    <source>
        <dbReference type="ARBA" id="ARBA00022840"/>
    </source>
</evidence>
<keyword evidence="5" id="KW-0067">ATP-binding</keyword>
<dbReference type="EMBL" id="LBMM01013889">
    <property type="protein sequence ID" value="KMQ85437.1"/>
    <property type="molecule type" value="Genomic_DNA"/>
</dbReference>
<evidence type="ECO:0000256" key="1">
    <source>
        <dbReference type="ARBA" id="ARBA00022670"/>
    </source>
</evidence>
<keyword evidence="3 6" id="KW-0378">Hydrolase</keyword>
<keyword evidence="9" id="KW-1185">Reference proteome</keyword>
<dbReference type="InterPro" id="IPR020568">
    <property type="entry name" value="Ribosomal_Su5_D2-typ_SF"/>
</dbReference>
<protein>
    <submittedName>
        <fullName evidence="8">Atp-dependent protease la</fullName>
    </submittedName>
</protein>
<dbReference type="GO" id="GO:0006508">
    <property type="term" value="P:proteolysis"/>
    <property type="evidence" value="ECO:0007669"/>
    <property type="project" value="UniProtKB-KW"/>
</dbReference>
<dbReference type="GO" id="GO:0030163">
    <property type="term" value="P:protein catabolic process"/>
    <property type="evidence" value="ECO:0007669"/>
    <property type="project" value="InterPro"/>
</dbReference>
<dbReference type="Pfam" id="PF05362">
    <property type="entry name" value="Lon_C"/>
    <property type="match status" value="1"/>
</dbReference>
<evidence type="ECO:0000256" key="3">
    <source>
        <dbReference type="ARBA" id="ARBA00022801"/>
    </source>
</evidence>
<dbReference type="GO" id="GO:0016887">
    <property type="term" value="F:ATP hydrolysis activity"/>
    <property type="evidence" value="ECO:0007669"/>
    <property type="project" value="InterPro"/>
</dbReference>
<dbReference type="GO" id="GO:0004252">
    <property type="term" value="F:serine-type endopeptidase activity"/>
    <property type="evidence" value="ECO:0007669"/>
    <property type="project" value="UniProtKB-UniRule"/>
</dbReference>
<dbReference type="SUPFAM" id="SSF52540">
    <property type="entry name" value="P-loop containing nucleoside triphosphate hydrolases"/>
    <property type="match status" value="2"/>
</dbReference>
<dbReference type="Gene3D" id="3.30.230.10">
    <property type="match status" value="1"/>
</dbReference>
<dbReference type="PANTHER" id="PTHR10046">
    <property type="entry name" value="ATP DEPENDENT LON PROTEASE FAMILY MEMBER"/>
    <property type="match status" value="1"/>
</dbReference>
<evidence type="ECO:0000256" key="6">
    <source>
        <dbReference type="PROSITE-ProRule" id="PRU01122"/>
    </source>
</evidence>
<dbReference type="InterPro" id="IPR008268">
    <property type="entry name" value="Peptidase_S16_AS"/>
</dbReference>
<gene>
    <name evidence="8" type="ORF">RF55_16020</name>
</gene>
<dbReference type="GO" id="GO:0004176">
    <property type="term" value="F:ATP-dependent peptidase activity"/>
    <property type="evidence" value="ECO:0007669"/>
    <property type="project" value="UniProtKB-UniRule"/>
</dbReference>
<dbReference type="InterPro" id="IPR027417">
    <property type="entry name" value="P-loop_NTPase"/>
</dbReference>
<evidence type="ECO:0000259" key="7">
    <source>
        <dbReference type="PROSITE" id="PS51786"/>
    </source>
</evidence>
<dbReference type="Gene3D" id="1.10.8.60">
    <property type="match status" value="1"/>
</dbReference>
<accession>A0A0J7K531</accession>
<dbReference type="PROSITE" id="PS01046">
    <property type="entry name" value="LON_SER"/>
    <property type="match status" value="1"/>
</dbReference>
<name>A0A0J7K531_LASNI</name>
<dbReference type="OrthoDB" id="2411602at2759"/>
<dbReference type="GO" id="GO:0005524">
    <property type="term" value="F:ATP binding"/>
    <property type="evidence" value="ECO:0007669"/>
    <property type="project" value="UniProtKB-KW"/>
</dbReference>
<evidence type="ECO:0000313" key="9">
    <source>
        <dbReference type="Proteomes" id="UP000036403"/>
    </source>
</evidence>
<evidence type="ECO:0000256" key="2">
    <source>
        <dbReference type="ARBA" id="ARBA00022741"/>
    </source>
</evidence>
<feature type="active site" evidence="6">
    <location>
        <position position="278"/>
    </location>
</feature>
<feature type="active site" evidence="6">
    <location>
        <position position="321"/>
    </location>
</feature>
<dbReference type="Pfam" id="PF22667">
    <property type="entry name" value="Lon_lid"/>
    <property type="match status" value="1"/>
</dbReference>
<reference evidence="8 9" key="1">
    <citation type="submission" date="2015-04" db="EMBL/GenBank/DDBJ databases">
        <title>Lasius niger genome sequencing.</title>
        <authorList>
            <person name="Konorov E.A."/>
            <person name="Nikitin M.A."/>
            <person name="Kirill M.V."/>
            <person name="Chang P."/>
        </authorList>
    </citation>
    <scope>NUCLEOTIDE SEQUENCE [LARGE SCALE GENOMIC DNA]</scope>
    <source>
        <tissue evidence="8">Whole</tissue>
    </source>
</reference>
<feature type="domain" description="Lon proteolytic" evidence="7">
    <location>
        <begin position="191"/>
        <end position="372"/>
    </location>
</feature>
<comment type="similarity">
    <text evidence="6">Belongs to the peptidase S16 family.</text>
</comment>
<dbReference type="PaxDb" id="67767-A0A0J7K531"/>
<dbReference type="PROSITE" id="PS51786">
    <property type="entry name" value="LON_PROTEOLYTIC"/>
    <property type="match status" value="1"/>
</dbReference>
<dbReference type="Pfam" id="PF00004">
    <property type="entry name" value="AAA"/>
    <property type="match status" value="1"/>
</dbReference>
<dbReference type="InterPro" id="IPR014721">
    <property type="entry name" value="Ribsml_uS5_D2-typ_fold_subgr"/>
</dbReference>
<dbReference type="Proteomes" id="UP000036403">
    <property type="component" value="Unassembled WGS sequence"/>
</dbReference>
<organism evidence="8 9">
    <name type="scientific">Lasius niger</name>
    <name type="common">Black garden ant</name>
    <dbReference type="NCBI Taxonomy" id="67767"/>
    <lineage>
        <taxon>Eukaryota</taxon>
        <taxon>Metazoa</taxon>
        <taxon>Ecdysozoa</taxon>
        <taxon>Arthropoda</taxon>
        <taxon>Hexapoda</taxon>
        <taxon>Insecta</taxon>
        <taxon>Pterygota</taxon>
        <taxon>Neoptera</taxon>
        <taxon>Endopterygota</taxon>
        <taxon>Hymenoptera</taxon>
        <taxon>Apocrita</taxon>
        <taxon>Aculeata</taxon>
        <taxon>Formicoidea</taxon>
        <taxon>Formicidae</taxon>
        <taxon>Formicinae</taxon>
        <taxon>Lasius</taxon>
        <taxon>Lasius</taxon>
    </lineage>
</organism>
<proteinExistence type="inferred from homology"/>
<sequence>MPGRIIQGLKKAETSNPLMLLDEIDKMGNDWRGDPSSALLEVLDPEQNNAFSDHYLEVGYDLSKVMFIATANSLEMPAPLLDRMEVINLSGYSEREKLEIARQHLVEKQTKENNLNPEEWVLSDTAILEIIRHYTRESGVRNLERELGKIARKIVKANVLSGKKEKIEVTPQNLSDYLGVPRYHHSAAFEENHIGVVNGLAWTQVGGELLTIEALLMAGKGKIQSTGKLGEIMQESLATAFSWVKSHAPEMGIPKFLLEERDVHVHLPEGAVPKDGPSAGIALVLVLSSIFTGLHVRQDIAMTGEVTLQGRVLAIGGLKEKLLAALRAGIKKVLIPKENEKDLVDMAPEVLESLEIIPVTDVKEVLQEALVGDRTSLTLLESSFSAEKVQKSVLSRSLYQ</sequence>
<dbReference type="InterPro" id="IPR003959">
    <property type="entry name" value="ATPase_AAA_core"/>
</dbReference>
<dbReference type="AlphaFoldDB" id="A0A0J7K531"/>
<dbReference type="STRING" id="67767.A0A0J7K531"/>
<keyword evidence="1 6" id="KW-0645">Protease</keyword>
<keyword evidence="4 6" id="KW-0720">Serine protease</keyword>
<dbReference type="SUPFAM" id="SSF54211">
    <property type="entry name" value="Ribosomal protein S5 domain 2-like"/>
    <property type="match status" value="1"/>
</dbReference>
<evidence type="ECO:0000313" key="8">
    <source>
        <dbReference type="EMBL" id="KMQ85437.1"/>
    </source>
</evidence>
<dbReference type="Gene3D" id="3.40.50.300">
    <property type="entry name" value="P-loop containing nucleotide triphosphate hydrolases"/>
    <property type="match status" value="1"/>
</dbReference>